<feature type="transmembrane region" description="Helical" evidence="6">
    <location>
        <begin position="24"/>
        <end position="50"/>
    </location>
</feature>
<feature type="transmembrane region" description="Helical" evidence="6">
    <location>
        <begin position="62"/>
        <end position="79"/>
    </location>
</feature>
<feature type="transmembrane region" description="Helical" evidence="6">
    <location>
        <begin position="290"/>
        <end position="311"/>
    </location>
</feature>
<dbReference type="HOGENOM" id="CLU_054185_0_0_11"/>
<feature type="transmembrane region" description="Helical" evidence="6">
    <location>
        <begin position="359"/>
        <end position="378"/>
    </location>
</feature>
<dbReference type="EMBL" id="AP008957">
    <property type="protein sequence ID" value="BAH31817.1"/>
    <property type="molecule type" value="Genomic_DNA"/>
</dbReference>
<dbReference type="eggNOG" id="COG2244">
    <property type="taxonomic scope" value="Bacteria"/>
</dbReference>
<dbReference type="PANTHER" id="PTHR30250">
    <property type="entry name" value="PST FAMILY PREDICTED COLANIC ACID TRANSPORTER"/>
    <property type="match status" value="1"/>
</dbReference>
<evidence type="ECO:0000313" key="8">
    <source>
        <dbReference type="Proteomes" id="UP000002204"/>
    </source>
</evidence>
<feature type="transmembrane region" description="Helical" evidence="6">
    <location>
        <begin position="331"/>
        <end position="352"/>
    </location>
</feature>
<dbReference type="KEGG" id="rer:RER_11090"/>
<reference evidence="8" key="1">
    <citation type="submission" date="2005-03" db="EMBL/GenBank/DDBJ databases">
        <title>Comparison of the complete genome sequences of Rhodococcus erythropolis PR4 and Rhodococcus opacus B4.</title>
        <authorList>
            <person name="Takarada H."/>
            <person name="Sekine M."/>
            <person name="Hosoyama A."/>
            <person name="Yamada R."/>
            <person name="Fujisawa T."/>
            <person name="Omata S."/>
            <person name="Shimizu A."/>
            <person name="Tsukatani N."/>
            <person name="Tanikawa S."/>
            <person name="Fujita N."/>
            <person name="Harayama S."/>
        </authorList>
    </citation>
    <scope>NUCLEOTIDE SEQUENCE [LARGE SCALE GENOMIC DNA]</scope>
    <source>
        <strain evidence="8">PR4 / NBRC 100887</strain>
    </source>
</reference>
<keyword evidence="3 6" id="KW-0812">Transmembrane</keyword>
<evidence type="ECO:0000313" key="7">
    <source>
        <dbReference type="EMBL" id="BAH31817.1"/>
    </source>
</evidence>
<keyword evidence="4 6" id="KW-1133">Transmembrane helix</keyword>
<dbReference type="GO" id="GO:0005886">
    <property type="term" value="C:plasma membrane"/>
    <property type="evidence" value="ECO:0007669"/>
    <property type="project" value="UniProtKB-SubCell"/>
</dbReference>
<feature type="transmembrane region" description="Helical" evidence="6">
    <location>
        <begin position="256"/>
        <end position="278"/>
    </location>
</feature>
<feature type="transmembrane region" description="Helical" evidence="6">
    <location>
        <begin position="126"/>
        <end position="143"/>
    </location>
</feature>
<keyword evidence="5 6" id="KW-0472">Membrane</keyword>
<comment type="subcellular location">
    <subcellularLocation>
        <location evidence="1">Cell membrane</location>
        <topology evidence="1">Multi-pass membrane protein</topology>
    </subcellularLocation>
</comment>
<feature type="transmembrane region" description="Helical" evidence="6">
    <location>
        <begin position="155"/>
        <end position="179"/>
    </location>
</feature>
<gene>
    <name evidence="7" type="ordered locus">RER_11090</name>
</gene>
<evidence type="ECO:0000256" key="5">
    <source>
        <dbReference type="ARBA" id="ARBA00023136"/>
    </source>
</evidence>
<dbReference type="PANTHER" id="PTHR30250:SF11">
    <property type="entry name" value="O-ANTIGEN TRANSPORTER-RELATED"/>
    <property type="match status" value="1"/>
</dbReference>
<feature type="transmembrane region" description="Helical" evidence="6">
    <location>
        <begin position="185"/>
        <end position="204"/>
    </location>
</feature>
<dbReference type="InterPro" id="IPR050833">
    <property type="entry name" value="Poly_Biosynth_Transport"/>
</dbReference>
<proteinExistence type="predicted"/>
<evidence type="ECO:0000256" key="2">
    <source>
        <dbReference type="ARBA" id="ARBA00022475"/>
    </source>
</evidence>
<accession>C0ZRR7</accession>
<evidence type="ECO:0000256" key="3">
    <source>
        <dbReference type="ARBA" id="ARBA00022692"/>
    </source>
</evidence>
<name>C0ZRR7_RHOE4</name>
<dbReference type="AlphaFoldDB" id="C0ZRR7"/>
<sequence length="423" mass="42710">MHCHDAHDTWCIITAMPRQPLDRAAAAGVGMVLVGSMTANVASYLLAWLASRWLGPVGYGEFASLLAAQLVLAVPALALQTVVAREAVRGKSTDALRSLGYRCTAIVAVLAVALAPAMAWLLDTGIVASFSALVTAPMLVLLATEQGLLQGHGRFGTLSAVLAGAGVMKVLPAVIVLAFGGGAGAALVAGAAGTALLVAIVRVVDRTVSVSEDRPVRIGVVSVLAASQVQLALIALSSLDLLIVRVVLSEYDAGVYALGAVATKVAFWLPQAVGVVLYPKMANPAHSAQAVRSALAVLVGIGAVLVLGAAVAGPLVPMLVGDAYAAVAPMLWAFALHGAALAVLQGALLSAIASERTRVALLAWAGLVVEATVMLVWAKTPGELIGVAVVVASTTALAVSVAAVRSADRARPAPHSDVSSPDA</sequence>
<feature type="transmembrane region" description="Helical" evidence="6">
    <location>
        <begin position="99"/>
        <end position="120"/>
    </location>
</feature>
<organism evidence="7 8">
    <name type="scientific">Rhodococcus erythropolis (strain PR4 / NBRC 100887)</name>
    <dbReference type="NCBI Taxonomy" id="234621"/>
    <lineage>
        <taxon>Bacteria</taxon>
        <taxon>Bacillati</taxon>
        <taxon>Actinomycetota</taxon>
        <taxon>Actinomycetes</taxon>
        <taxon>Mycobacteriales</taxon>
        <taxon>Nocardiaceae</taxon>
        <taxon>Rhodococcus</taxon>
        <taxon>Rhodococcus erythropolis group</taxon>
    </lineage>
</organism>
<reference evidence="7 8" key="2">
    <citation type="journal article" date="2006" name="Environ. Microbiol.">
        <title>Sequence analysis of three plasmids harboured in Rhodococcus erythropolis strain PR4.</title>
        <authorList>
            <person name="Sekine M."/>
            <person name="Tanikawa S."/>
            <person name="Omata S."/>
            <person name="Saito M."/>
            <person name="Fujisawa T."/>
            <person name="Tsukatani N."/>
            <person name="Tajima T."/>
            <person name="Sekigawa T."/>
            <person name="Kosugi H."/>
            <person name="Matsuo Y."/>
            <person name="Nishiko R."/>
            <person name="Imamura K."/>
            <person name="Ito M."/>
            <person name="Narita H."/>
            <person name="Tago S."/>
            <person name="Fujita N."/>
            <person name="Harayama S."/>
        </authorList>
    </citation>
    <scope>NUCLEOTIDE SEQUENCE [LARGE SCALE GENOMIC DNA]</scope>
    <source>
        <strain evidence="8">PR4 / NBRC 100887</strain>
    </source>
</reference>
<evidence type="ECO:0000256" key="1">
    <source>
        <dbReference type="ARBA" id="ARBA00004651"/>
    </source>
</evidence>
<feature type="transmembrane region" description="Helical" evidence="6">
    <location>
        <begin position="384"/>
        <end position="404"/>
    </location>
</feature>
<evidence type="ECO:0000256" key="6">
    <source>
        <dbReference type="SAM" id="Phobius"/>
    </source>
</evidence>
<feature type="transmembrane region" description="Helical" evidence="6">
    <location>
        <begin position="216"/>
        <end position="236"/>
    </location>
</feature>
<evidence type="ECO:0000256" key="4">
    <source>
        <dbReference type="ARBA" id="ARBA00022989"/>
    </source>
</evidence>
<keyword evidence="2" id="KW-1003">Cell membrane</keyword>
<dbReference type="Proteomes" id="UP000002204">
    <property type="component" value="Chromosome"/>
</dbReference>
<protein>
    <submittedName>
        <fullName evidence="7">Hypothetical membrane protein</fullName>
    </submittedName>
</protein>